<keyword evidence="1" id="KW-1133">Transmembrane helix</keyword>
<dbReference type="RefSeq" id="WP_192963275.1">
    <property type="nucleotide sequence ID" value="NZ_LN713926.1"/>
</dbReference>
<reference evidence="2" key="1">
    <citation type="submission" date="2014-12" db="EMBL/GenBank/DDBJ databases">
        <authorList>
            <person name="Hall J."/>
        </authorList>
    </citation>
    <scope>NUCLEOTIDE SEQUENCE [LARGE SCALE GENOMIC DNA]</scope>
    <source>
        <strain evidence="2">SBW25</strain>
        <plasmid evidence="2">pQBR57</plasmid>
    </source>
</reference>
<name>A0A0G4E490_PSEFS</name>
<geneLocation type="plasmid" evidence="2">
    <name>pQBR57</name>
</geneLocation>
<reference evidence="2" key="2">
    <citation type="submission" date="2015-06" db="EMBL/GenBank/DDBJ databases">
        <title>Environmentally co-occuring mercury resistance plasmids are genetically and phenotypically diverse and confer variable context-dependent fitness effects.</title>
        <authorList>
            <person name="Hall J.P.J."/>
            <person name="Harrison E."/>
            <person name="Lilley A.K."/>
            <person name="Paterson S."/>
            <person name="Spiers A.J."/>
            <person name="Brockhurst M.A."/>
        </authorList>
    </citation>
    <scope>NUCLEOTIDE SEQUENCE [LARGE SCALE GENOMIC DNA]</scope>
    <source>
        <strain evidence="2">SBW25</strain>
        <plasmid evidence="2">pQBR57</plasmid>
    </source>
</reference>
<keyword evidence="2" id="KW-0614">Plasmid</keyword>
<dbReference type="EMBL" id="LN713926">
    <property type="protein sequence ID" value="CEK42061.1"/>
    <property type="molecule type" value="Genomic_DNA"/>
</dbReference>
<proteinExistence type="predicted"/>
<feature type="transmembrane region" description="Helical" evidence="1">
    <location>
        <begin position="12"/>
        <end position="34"/>
    </location>
</feature>
<evidence type="ECO:0000256" key="1">
    <source>
        <dbReference type="SAM" id="Phobius"/>
    </source>
</evidence>
<evidence type="ECO:0000313" key="2">
    <source>
        <dbReference type="EMBL" id="CEK42061.1"/>
    </source>
</evidence>
<sequence>MSYESNKAPAAKIIACALIAVAAVSAIFGGFYTVDEKERAVLLRNGALL</sequence>
<dbReference type="AlphaFoldDB" id="A0A0G4E490"/>
<gene>
    <name evidence="2" type="ORF">PQBR57_0108</name>
</gene>
<organism evidence="2">
    <name type="scientific">Pseudomonas fluorescens (strain SBW25)</name>
    <dbReference type="NCBI Taxonomy" id="216595"/>
    <lineage>
        <taxon>Bacteria</taxon>
        <taxon>Pseudomonadati</taxon>
        <taxon>Pseudomonadota</taxon>
        <taxon>Gammaproteobacteria</taxon>
        <taxon>Pseudomonadales</taxon>
        <taxon>Pseudomonadaceae</taxon>
        <taxon>Pseudomonas</taxon>
    </lineage>
</organism>
<protein>
    <submittedName>
        <fullName evidence="2">Uncharacterized protein</fullName>
    </submittedName>
</protein>
<keyword evidence="1" id="KW-0812">Transmembrane</keyword>
<accession>A0A0G4E490</accession>
<keyword evidence="1" id="KW-0472">Membrane</keyword>